<dbReference type="PANTHER" id="PTHR10000:SF8">
    <property type="entry name" value="HAD SUPERFAMILY HYDROLASE-LIKE, TYPE 3"/>
    <property type="match status" value="1"/>
</dbReference>
<dbReference type="GO" id="GO:0005829">
    <property type="term" value="C:cytosol"/>
    <property type="evidence" value="ECO:0007669"/>
    <property type="project" value="TreeGrafter"/>
</dbReference>
<dbReference type="Gene3D" id="3.30.1240.10">
    <property type="match status" value="1"/>
</dbReference>
<dbReference type="KEGG" id="mclo:DK849_00585"/>
<dbReference type="OrthoDB" id="399923at2"/>
<gene>
    <name evidence="2" type="ORF">DK849_00585</name>
</gene>
<reference evidence="3" key="1">
    <citation type="submission" date="2018-06" db="EMBL/GenBank/DDBJ databases">
        <title>Complete genome sequences of Mycoplasma anatis, M. anseris and M. cloacale type strains.</title>
        <authorList>
            <person name="Grozner D."/>
            <person name="Forro B."/>
            <person name="Sulyok K.M."/>
            <person name="Marton S."/>
            <person name="Kreizinger Z."/>
            <person name="Banyai K."/>
            <person name="Gyuranecz M."/>
        </authorList>
    </citation>
    <scope>NUCLEOTIDE SEQUENCE [LARGE SCALE GENOMIC DNA]</scope>
    <source>
        <strain evidence="3">NCTC 10199</strain>
    </source>
</reference>
<dbReference type="AlphaFoldDB" id="A0A2Z4LNS1"/>
<protein>
    <submittedName>
        <fullName evidence="2">Haloacid dehalogenase</fullName>
    </submittedName>
</protein>
<dbReference type="EMBL" id="CP030103">
    <property type="protein sequence ID" value="AWX42998.1"/>
    <property type="molecule type" value="Genomic_DNA"/>
</dbReference>
<dbReference type="GO" id="GO:0000287">
    <property type="term" value="F:magnesium ion binding"/>
    <property type="evidence" value="ECO:0007669"/>
    <property type="project" value="TreeGrafter"/>
</dbReference>
<evidence type="ECO:0000313" key="2">
    <source>
        <dbReference type="EMBL" id="AWX42998.1"/>
    </source>
</evidence>
<proteinExistence type="predicted"/>
<evidence type="ECO:0000256" key="1">
    <source>
        <dbReference type="ARBA" id="ARBA00001946"/>
    </source>
</evidence>
<dbReference type="InterPro" id="IPR023214">
    <property type="entry name" value="HAD_sf"/>
</dbReference>
<dbReference type="GO" id="GO:0016791">
    <property type="term" value="F:phosphatase activity"/>
    <property type="evidence" value="ECO:0007669"/>
    <property type="project" value="TreeGrafter"/>
</dbReference>
<organism evidence="2 3">
    <name type="scientific">Metamycoplasma cloacale</name>
    <dbReference type="NCBI Taxonomy" id="92401"/>
    <lineage>
        <taxon>Bacteria</taxon>
        <taxon>Bacillati</taxon>
        <taxon>Mycoplasmatota</taxon>
        <taxon>Mycoplasmoidales</taxon>
        <taxon>Metamycoplasmataceae</taxon>
        <taxon>Metamycoplasma</taxon>
    </lineage>
</organism>
<dbReference type="RefSeq" id="WP_029329970.1">
    <property type="nucleotide sequence ID" value="NZ_CP030103.1"/>
</dbReference>
<dbReference type="SUPFAM" id="SSF56784">
    <property type="entry name" value="HAD-like"/>
    <property type="match status" value="1"/>
</dbReference>
<keyword evidence="3" id="KW-1185">Reference proteome</keyword>
<dbReference type="Pfam" id="PF08282">
    <property type="entry name" value="Hydrolase_3"/>
    <property type="match status" value="1"/>
</dbReference>
<dbReference type="PANTHER" id="PTHR10000">
    <property type="entry name" value="PHOSPHOSERINE PHOSPHATASE"/>
    <property type="match status" value="1"/>
</dbReference>
<evidence type="ECO:0000313" key="3">
    <source>
        <dbReference type="Proteomes" id="UP000249865"/>
    </source>
</evidence>
<dbReference type="Proteomes" id="UP000249865">
    <property type="component" value="Chromosome"/>
</dbReference>
<dbReference type="Gene3D" id="3.40.50.1000">
    <property type="entry name" value="HAD superfamily/HAD-like"/>
    <property type="match status" value="1"/>
</dbReference>
<dbReference type="InterPro" id="IPR036412">
    <property type="entry name" value="HAD-like_sf"/>
</dbReference>
<name>A0A2Z4LNS1_9BACT</name>
<comment type="cofactor">
    <cofactor evidence="1">
        <name>Mg(2+)</name>
        <dbReference type="ChEBI" id="CHEBI:18420"/>
    </cofactor>
</comment>
<accession>A0A2Z4LNS1</accession>
<sequence length="266" mass="29716">MNFKPQAYFLDLDGTTLDLPKTSSMISSENVDTIRSFNDNNIPVIISTGRGNSEFVMKLAKSFNSPYVICQNGGLIVDKQNNLLQINKIKQERVADIVKLLIEHKLCFILNSSQVIYGPTLKIKMIRPWAKKMQLKTYDDLPKLEESTKILTFGVSKKKIVELRDLLASKFIDISQHIVSRGYSIEITDINATKGKADAFVCKLLNVDPKYAAHVGDSGNDTTSKEYVGAFICMKNGLKNVRVQATIVGPHYKKAGVAKVLRDTQK</sequence>